<organism evidence="2 3">
    <name type="scientific">Fusarium gaditjirri</name>
    <dbReference type="NCBI Taxonomy" id="282569"/>
    <lineage>
        <taxon>Eukaryota</taxon>
        <taxon>Fungi</taxon>
        <taxon>Dikarya</taxon>
        <taxon>Ascomycota</taxon>
        <taxon>Pezizomycotina</taxon>
        <taxon>Sordariomycetes</taxon>
        <taxon>Hypocreomycetidae</taxon>
        <taxon>Hypocreales</taxon>
        <taxon>Nectriaceae</taxon>
        <taxon>Fusarium</taxon>
        <taxon>Fusarium nisikadoi species complex</taxon>
    </lineage>
</organism>
<evidence type="ECO:0000313" key="3">
    <source>
        <dbReference type="Proteomes" id="UP000604273"/>
    </source>
</evidence>
<evidence type="ECO:0000313" key="2">
    <source>
        <dbReference type="EMBL" id="KAF4959139.1"/>
    </source>
</evidence>
<name>A0A8H4TK00_9HYPO</name>
<feature type="domain" description="DUF7908" evidence="1">
    <location>
        <begin position="8"/>
        <end position="134"/>
    </location>
</feature>
<dbReference type="Proteomes" id="UP000604273">
    <property type="component" value="Unassembled WGS sequence"/>
</dbReference>
<gene>
    <name evidence="2" type="ORF">FGADI_1879</name>
</gene>
<dbReference type="InterPro" id="IPR057230">
    <property type="entry name" value="DUF7908"/>
</dbReference>
<reference evidence="2" key="1">
    <citation type="journal article" date="2020" name="BMC Genomics">
        <title>Correction to: Identification and distribution of gene clusters required for synthesis of sphingolipid metabolism inhibitors in diverse species of the filamentous fungus Fusarium.</title>
        <authorList>
            <person name="Kim H.S."/>
            <person name="Lohmar J.M."/>
            <person name="Busman M."/>
            <person name="Brown D.W."/>
            <person name="Naumann T.A."/>
            <person name="Divon H.H."/>
            <person name="Lysoe E."/>
            <person name="Uhlig S."/>
            <person name="Proctor R.H."/>
        </authorList>
    </citation>
    <scope>NUCLEOTIDE SEQUENCE</scope>
    <source>
        <strain evidence="2">NRRL 45417</strain>
    </source>
</reference>
<dbReference type="EMBL" id="JABFAI010000040">
    <property type="protein sequence ID" value="KAF4959139.1"/>
    <property type="molecule type" value="Genomic_DNA"/>
</dbReference>
<evidence type="ECO:0000259" key="1">
    <source>
        <dbReference type="Pfam" id="PF25485"/>
    </source>
</evidence>
<dbReference type="Pfam" id="PF25485">
    <property type="entry name" value="DUF7908"/>
    <property type="match status" value="1"/>
</dbReference>
<protein>
    <recommendedName>
        <fullName evidence="1">DUF7908 domain-containing protein</fullName>
    </recommendedName>
</protein>
<sequence length="399" mass="44606">MIQLANQSSSLISLPDNDKRVLSKQATGGFVGNENPGVCTFAAVFPLSDGLLLENGVPIYYSGDEYKKLSGQRATTQRCYHEDIFIFGWQPPVRERELPGGPAGFCQDTSGKVYIKFSSGPPGCVPVDLSVYGVEQCQNGKLSGLDTSRTRECHPNRLHIRRGFQFVRPLDDRKCRHGNICLRNDEAFVAWLDNYNPGLVAVIVLEFLAGFNSRQLWDRRGTVVSCIKRKIPSDYIIALLHRILHPMRPPHRLIVWRQPPAQTSQLSPGTAFPRMIFLCFRHNLPRWGTSLDFCEEECSDLNAVTVNPETVTVTEVRKCRVIRGIIIAKHVMPVTRIVAPRDDDEAATAIFPTQRPECAVYCDSADEDYDACSSLGVTRFTTTLSTETDTTTAIIITVR</sequence>
<accession>A0A8H4TK00</accession>
<keyword evidence="3" id="KW-1185">Reference proteome</keyword>
<reference evidence="2" key="2">
    <citation type="submission" date="2020-05" db="EMBL/GenBank/DDBJ databases">
        <authorList>
            <person name="Kim H.-S."/>
            <person name="Proctor R.H."/>
            <person name="Brown D.W."/>
        </authorList>
    </citation>
    <scope>NUCLEOTIDE SEQUENCE</scope>
    <source>
        <strain evidence="2">NRRL 45417</strain>
    </source>
</reference>
<proteinExistence type="predicted"/>
<comment type="caution">
    <text evidence="2">The sequence shown here is derived from an EMBL/GenBank/DDBJ whole genome shotgun (WGS) entry which is preliminary data.</text>
</comment>
<dbReference type="OrthoDB" id="3563678at2759"/>
<dbReference type="AlphaFoldDB" id="A0A8H4TK00"/>